<evidence type="ECO:0000313" key="3">
    <source>
        <dbReference type="Proteomes" id="UP000477311"/>
    </source>
</evidence>
<organism evidence="2 3">
    <name type="scientific">Limisphaera ngatamarikiensis</name>
    <dbReference type="NCBI Taxonomy" id="1324935"/>
    <lineage>
        <taxon>Bacteria</taxon>
        <taxon>Pseudomonadati</taxon>
        <taxon>Verrucomicrobiota</taxon>
        <taxon>Verrucomicrobiia</taxon>
        <taxon>Limisphaerales</taxon>
        <taxon>Limisphaeraceae</taxon>
        <taxon>Limisphaera</taxon>
    </lineage>
</organism>
<dbReference type="RefSeq" id="WP_165109125.1">
    <property type="nucleotide sequence ID" value="NZ_JAAKYA010000095.1"/>
</dbReference>
<dbReference type="Gene3D" id="3.20.100.30">
    <property type="entry name" value="VTC, catalytic tunnel domain"/>
    <property type="match status" value="1"/>
</dbReference>
<dbReference type="Proteomes" id="UP000477311">
    <property type="component" value="Unassembled WGS sequence"/>
</dbReference>
<keyword evidence="3" id="KW-1185">Reference proteome</keyword>
<reference evidence="2 3" key="1">
    <citation type="submission" date="2020-02" db="EMBL/GenBank/DDBJ databases">
        <title>Draft genome sequence of Limisphaera ngatamarikiensis NGM72.4T, a thermophilic Verrucomicrobia grouped in subdivision 3.</title>
        <authorList>
            <person name="Carere C.R."/>
            <person name="Steen J."/>
            <person name="Hugenholtz P."/>
            <person name="Stott M.B."/>
        </authorList>
    </citation>
    <scope>NUCLEOTIDE SEQUENCE [LARGE SCALE GENOMIC DNA]</scope>
    <source>
        <strain evidence="2 3">NGM72.4</strain>
    </source>
</reference>
<feature type="domain" description="VTC" evidence="1">
    <location>
        <begin position="9"/>
        <end position="225"/>
    </location>
</feature>
<evidence type="ECO:0000313" key="2">
    <source>
        <dbReference type="EMBL" id="NGO40488.1"/>
    </source>
</evidence>
<dbReference type="InterPro" id="IPR042267">
    <property type="entry name" value="VTC_sf"/>
</dbReference>
<sequence length="230" mass="26338">MEPKAESVRYERKFLPPTMPLEHLLALLRQHPAGFREVYAPRFVNSIYLDTPDLADFHDHVAGLPSRSKTRIRWYGPLQGHVPGPILERKYKTGHVGWKQSHPLPPFHLNGNGWAEPIRSIDRSASLPDRIRAPLHQRQPVILTRYLRRYFLSRDGRFRLTLDTDLAFDTVLRPQGHARLIPSPVPVVLELKFAPDAAADADRITRAFPFRITRCSKYVLGTSLLLFGAD</sequence>
<dbReference type="AlphaFoldDB" id="A0A6M1RK88"/>
<dbReference type="InterPro" id="IPR018966">
    <property type="entry name" value="VTC_domain"/>
</dbReference>
<name>A0A6M1RK88_9BACT</name>
<accession>A0A6M1RK88</accession>
<dbReference type="CDD" id="cd07750">
    <property type="entry name" value="PolyPPase_VTC_like"/>
    <property type="match status" value="1"/>
</dbReference>
<evidence type="ECO:0000259" key="1">
    <source>
        <dbReference type="Pfam" id="PF09359"/>
    </source>
</evidence>
<gene>
    <name evidence="2" type="ORF">G4L39_13955</name>
</gene>
<dbReference type="EMBL" id="JAAKYA010000095">
    <property type="protein sequence ID" value="NGO40488.1"/>
    <property type="molecule type" value="Genomic_DNA"/>
</dbReference>
<dbReference type="Pfam" id="PF09359">
    <property type="entry name" value="VTC"/>
    <property type="match status" value="1"/>
</dbReference>
<comment type="caution">
    <text evidence="2">The sequence shown here is derived from an EMBL/GenBank/DDBJ whole genome shotgun (WGS) entry which is preliminary data.</text>
</comment>
<protein>
    <submittedName>
        <fullName evidence="2">Polyphosphate polymerase domain-containing protein</fullName>
    </submittedName>
</protein>
<proteinExistence type="predicted"/>
<dbReference type="GO" id="GO:0006799">
    <property type="term" value="P:polyphosphate biosynthetic process"/>
    <property type="evidence" value="ECO:0007669"/>
    <property type="project" value="UniProtKB-ARBA"/>
</dbReference>